<sequence length="101" mass="11344">MKLLIPPFPVVNFVNTRCKLSLSPCFLARGLVGDSDRFKDRSQLCATPESIPFPHSFAAPVDVRVILINLIRSTVKSTVDFVTYSWQCMLQKSTPKIFGQL</sequence>
<reference evidence="1 2" key="1">
    <citation type="journal article" date="2019" name="Sci. Rep.">
        <title>Orb-weaving spider Araneus ventricosus genome elucidates the spidroin gene catalogue.</title>
        <authorList>
            <person name="Kono N."/>
            <person name="Nakamura H."/>
            <person name="Ohtoshi R."/>
            <person name="Moran D.A.P."/>
            <person name="Shinohara A."/>
            <person name="Yoshida Y."/>
            <person name="Fujiwara M."/>
            <person name="Mori M."/>
            <person name="Tomita M."/>
            <person name="Arakawa K."/>
        </authorList>
    </citation>
    <scope>NUCLEOTIDE SEQUENCE [LARGE SCALE GENOMIC DNA]</scope>
</reference>
<protein>
    <submittedName>
        <fullName evidence="1">Uncharacterized protein</fullName>
    </submittedName>
</protein>
<evidence type="ECO:0000313" key="2">
    <source>
        <dbReference type="Proteomes" id="UP000499080"/>
    </source>
</evidence>
<dbReference type="Proteomes" id="UP000499080">
    <property type="component" value="Unassembled WGS sequence"/>
</dbReference>
<dbReference type="EMBL" id="BGPR01000250">
    <property type="protein sequence ID" value="GBM08027.1"/>
    <property type="molecule type" value="Genomic_DNA"/>
</dbReference>
<proteinExistence type="predicted"/>
<evidence type="ECO:0000313" key="1">
    <source>
        <dbReference type="EMBL" id="GBM08027.1"/>
    </source>
</evidence>
<comment type="caution">
    <text evidence="1">The sequence shown here is derived from an EMBL/GenBank/DDBJ whole genome shotgun (WGS) entry which is preliminary data.</text>
</comment>
<keyword evidence="2" id="KW-1185">Reference proteome</keyword>
<dbReference type="AlphaFoldDB" id="A0A4Y2CW10"/>
<organism evidence="1 2">
    <name type="scientific">Araneus ventricosus</name>
    <name type="common">Orbweaver spider</name>
    <name type="synonym">Epeira ventricosa</name>
    <dbReference type="NCBI Taxonomy" id="182803"/>
    <lineage>
        <taxon>Eukaryota</taxon>
        <taxon>Metazoa</taxon>
        <taxon>Ecdysozoa</taxon>
        <taxon>Arthropoda</taxon>
        <taxon>Chelicerata</taxon>
        <taxon>Arachnida</taxon>
        <taxon>Araneae</taxon>
        <taxon>Araneomorphae</taxon>
        <taxon>Entelegynae</taxon>
        <taxon>Araneoidea</taxon>
        <taxon>Araneidae</taxon>
        <taxon>Araneus</taxon>
    </lineage>
</organism>
<accession>A0A4Y2CW10</accession>
<gene>
    <name evidence="1" type="ORF">AVEN_71465_1</name>
</gene>
<name>A0A4Y2CW10_ARAVE</name>